<dbReference type="NCBIfam" id="TIGR01490">
    <property type="entry name" value="HAD-SF-IB-hyp1"/>
    <property type="match status" value="1"/>
</dbReference>
<dbReference type="InterPro" id="IPR006385">
    <property type="entry name" value="HAD_hydro_SerB1"/>
</dbReference>
<comment type="similarity">
    <text evidence="1">Belongs to the HAD-like hydrolase superfamily. SerB family.</text>
</comment>
<dbReference type="Proteomes" id="UP000653674">
    <property type="component" value="Unassembled WGS sequence"/>
</dbReference>
<dbReference type="SUPFAM" id="SSF56784">
    <property type="entry name" value="HAD-like"/>
    <property type="match status" value="1"/>
</dbReference>
<dbReference type="Gene3D" id="3.40.50.1000">
    <property type="entry name" value="HAD superfamily/HAD-like"/>
    <property type="match status" value="1"/>
</dbReference>
<dbReference type="PANTHER" id="PTHR43344:SF13">
    <property type="entry name" value="PHOSPHATASE RV3661-RELATED"/>
    <property type="match status" value="1"/>
</dbReference>
<dbReference type="FunFam" id="3.40.50.1000:FF:000025">
    <property type="entry name" value="HAD hydrolase, family IB"/>
    <property type="match status" value="1"/>
</dbReference>
<feature type="transmembrane region" description="Helical" evidence="5">
    <location>
        <begin position="234"/>
        <end position="255"/>
    </location>
</feature>
<protein>
    <submittedName>
        <fullName evidence="6">Morphological differentiation-associated protein</fullName>
    </submittedName>
</protein>
<dbReference type="CDD" id="cd02612">
    <property type="entry name" value="HAD_PGPPase"/>
    <property type="match status" value="1"/>
</dbReference>
<dbReference type="GO" id="GO:0016787">
    <property type="term" value="F:hydrolase activity"/>
    <property type="evidence" value="ECO:0007669"/>
    <property type="project" value="UniProtKB-KW"/>
</dbReference>
<dbReference type="PANTHER" id="PTHR43344">
    <property type="entry name" value="PHOSPHOSERINE PHOSPHATASE"/>
    <property type="match status" value="1"/>
</dbReference>
<keyword evidence="4" id="KW-0460">Magnesium</keyword>
<dbReference type="Gene3D" id="1.20.1440.100">
    <property type="entry name" value="SG protein - dephosphorylation function"/>
    <property type="match status" value="1"/>
</dbReference>
<sequence length="266" mass="29028">MGRSAAFFDLDKTVIAKSSALAFGRPFYRDGLIGRRDMIKAAYAQLIFRIGGADDQQMARIRDAVAQLCKGWRAEQVRQIVNETLHELIDPYVYAEATALISEHRAAGRDVVLVSSSGDEMVRPIGELLGITDVIATRMVVDDGRYTGEVDFYAAGPNKAIAVRELAAERGYDLADSYAYSDSISDTPLLETVGHPTAVNPDRALRRLATERGWPVLAFRHPIPLMRRLRQRPAVPAAAAAVGLGLGVALGLILYGRHRRARTAAA</sequence>
<evidence type="ECO:0000256" key="1">
    <source>
        <dbReference type="ARBA" id="ARBA00009184"/>
    </source>
</evidence>
<name>A0A8J3LJI3_9ACTN</name>
<keyword evidence="5" id="KW-1133">Transmembrane helix</keyword>
<dbReference type="AlphaFoldDB" id="A0A8J3LJI3"/>
<keyword evidence="7" id="KW-1185">Reference proteome</keyword>
<evidence type="ECO:0000256" key="2">
    <source>
        <dbReference type="ARBA" id="ARBA00022723"/>
    </source>
</evidence>
<keyword evidence="2" id="KW-0479">Metal-binding</keyword>
<dbReference type="InterPro" id="IPR036412">
    <property type="entry name" value="HAD-like_sf"/>
</dbReference>
<organism evidence="6 7">
    <name type="scientific">Planosporangium flavigriseum</name>
    <dbReference type="NCBI Taxonomy" id="373681"/>
    <lineage>
        <taxon>Bacteria</taxon>
        <taxon>Bacillati</taxon>
        <taxon>Actinomycetota</taxon>
        <taxon>Actinomycetes</taxon>
        <taxon>Micromonosporales</taxon>
        <taxon>Micromonosporaceae</taxon>
        <taxon>Planosporangium</taxon>
    </lineage>
</organism>
<dbReference type="RefSeq" id="WP_168074335.1">
    <property type="nucleotide sequence ID" value="NZ_BAAAQJ010000008.1"/>
</dbReference>
<evidence type="ECO:0000256" key="4">
    <source>
        <dbReference type="ARBA" id="ARBA00022842"/>
    </source>
</evidence>
<dbReference type="GO" id="GO:0046872">
    <property type="term" value="F:metal ion binding"/>
    <property type="evidence" value="ECO:0007669"/>
    <property type="project" value="UniProtKB-KW"/>
</dbReference>
<dbReference type="NCBIfam" id="TIGR01488">
    <property type="entry name" value="HAD-SF-IB"/>
    <property type="match status" value="1"/>
</dbReference>
<accession>A0A8J3LJI3</accession>
<evidence type="ECO:0000256" key="3">
    <source>
        <dbReference type="ARBA" id="ARBA00022801"/>
    </source>
</evidence>
<dbReference type="Pfam" id="PF12710">
    <property type="entry name" value="HAD"/>
    <property type="match status" value="1"/>
</dbReference>
<evidence type="ECO:0000256" key="5">
    <source>
        <dbReference type="SAM" id="Phobius"/>
    </source>
</evidence>
<reference evidence="6" key="1">
    <citation type="submission" date="2021-01" db="EMBL/GenBank/DDBJ databases">
        <title>Whole genome shotgun sequence of Planosporangium flavigriseum NBRC 105377.</title>
        <authorList>
            <person name="Komaki H."/>
            <person name="Tamura T."/>
        </authorList>
    </citation>
    <scope>NUCLEOTIDE SEQUENCE</scope>
    <source>
        <strain evidence="6">NBRC 105377</strain>
    </source>
</reference>
<comment type="caution">
    <text evidence="6">The sequence shown here is derived from an EMBL/GenBank/DDBJ whole genome shotgun (WGS) entry which is preliminary data.</text>
</comment>
<keyword evidence="5" id="KW-0812">Transmembrane</keyword>
<evidence type="ECO:0000313" key="7">
    <source>
        <dbReference type="Proteomes" id="UP000653674"/>
    </source>
</evidence>
<dbReference type="InterPro" id="IPR023214">
    <property type="entry name" value="HAD_sf"/>
</dbReference>
<dbReference type="InterPro" id="IPR050582">
    <property type="entry name" value="HAD-like_SerB"/>
</dbReference>
<keyword evidence="5" id="KW-0472">Membrane</keyword>
<proteinExistence type="inferred from homology"/>
<evidence type="ECO:0000313" key="6">
    <source>
        <dbReference type="EMBL" id="GIG73827.1"/>
    </source>
</evidence>
<dbReference type="EMBL" id="BONU01000012">
    <property type="protein sequence ID" value="GIG73827.1"/>
    <property type="molecule type" value="Genomic_DNA"/>
</dbReference>
<keyword evidence="3" id="KW-0378">Hydrolase</keyword>
<gene>
    <name evidence="6" type="ORF">Pfl04_22310</name>
</gene>